<comment type="caution">
    <text evidence="1">The sequence shown here is derived from an EMBL/GenBank/DDBJ whole genome shotgun (WGS) entry which is preliminary data.</text>
</comment>
<gene>
    <name evidence="1" type="ORF">BIV23_26830</name>
</gene>
<proteinExistence type="predicted"/>
<keyword evidence="2" id="KW-1185">Reference proteome</keyword>
<dbReference type="Proteomes" id="UP000179642">
    <property type="component" value="Unassembled WGS sequence"/>
</dbReference>
<evidence type="ECO:0000313" key="2">
    <source>
        <dbReference type="Proteomes" id="UP000179642"/>
    </source>
</evidence>
<dbReference type="OrthoDB" id="3470575at2"/>
<sequence length="183" mass="20126">MNKAARTEWWESLPAGIRDEIDGYILQDSLLRAVRVIVAIGLVPHGIGVGTAQMIANDRYLHYGDRVAREPESPLDLESLAYRAAGCAGRVVAIEAIWDGDTVHDWFVRLLAITADPVGEAHMATVYRSTARRYLGDDEDCHPRHPVAVAAERAGRALAAHLAVPFHFASPDTPDDEAPRWKP</sequence>
<reference evidence="1 2" key="1">
    <citation type="submission" date="2016-10" db="EMBL/GenBank/DDBJ databases">
        <title>Genome sequence of Streptomyces sp. MUSC 1.</title>
        <authorList>
            <person name="Lee L.-H."/>
            <person name="Ser H.-L."/>
            <person name="Law J.W.-F."/>
        </authorList>
    </citation>
    <scope>NUCLEOTIDE SEQUENCE [LARGE SCALE GENOMIC DNA]</scope>
    <source>
        <strain evidence="1 2">MUSC 1</strain>
    </source>
</reference>
<accession>A0A1S2Q5L7</accession>
<dbReference type="AlphaFoldDB" id="A0A1S2Q5L7"/>
<name>A0A1S2Q5L7_9ACTN</name>
<evidence type="ECO:0000313" key="1">
    <source>
        <dbReference type="EMBL" id="OIK01043.1"/>
    </source>
</evidence>
<protein>
    <submittedName>
        <fullName evidence="1">Uncharacterized protein</fullName>
    </submittedName>
</protein>
<dbReference type="EMBL" id="MLYO01000046">
    <property type="protein sequence ID" value="OIK01043.1"/>
    <property type="molecule type" value="Genomic_DNA"/>
</dbReference>
<organism evidence="1 2">
    <name type="scientific">Streptomyces monashensis</name>
    <dbReference type="NCBI Taxonomy" id="1678012"/>
    <lineage>
        <taxon>Bacteria</taxon>
        <taxon>Bacillati</taxon>
        <taxon>Actinomycetota</taxon>
        <taxon>Actinomycetes</taxon>
        <taxon>Kitasatosporales</taxon>
        <taxon>Streptomycetaceae</taxon>
        <taxon>Streptomyces</taxon>
    </lineage>
</organism>